<name>A0A7M1XI70_9SPIR</name>
<dbReference type="GO" id="GO:0140359">
    <property type="term" value="F:ABC-type transporter activity"/>
    <property type="evidence" value="ECO:0007669"/>
    <property type="project" value="InterPro"/>
</dbReference>
<evidence type="ECO:0000256" key="5">
    <source>
        <dbReference type="SAM" id="Phobius"/>
    </source>
</evidence>
<keyword evidence="2 5" id="KW-0812">Transmembrane</keyword>
<evidence type="ECO:0000313" key="8">
    <source>
        <dbReference type="Proteomes" id="UP000593591"/>
    </source>
</evidence>
<protein>
    <submittedName>
        <fullName evidence="7">ABC transporter permease</fullName>
    </submittedName>
</protein>
<dbReference type="InterPro" id="IPR013525">
    <property type="entry name" value="ABC2_TM"/>
</dbReference>
<dbReference type="PRINTS" id="PR00164">
    <property type="entry name" value="ABC2TRNSPORT"/>
</dbReference>
<evidence type="ECO:0000256" key="3">
    <source>
        <dbReference type="ARBA" id="ARBA00022989"/>
    </source>
</evidence>
<dbReference type="InterPro" id="IPR000412">
    <property type="entry name" value="ABC_2_transport"/>
</dbReference>
<dbReference type="Pfam" id="PF01061">
    <property type="entry name" value="ABC2_membrane"/>
    <property type="match status" value="1"/>
</dbReference>
<feature type="transmembrane region" description="Helical" evidence="5">
    <location>
        <begin position="99"/>
        <end position="124"/>
    </location>
</feature>
<dbReference type="PANTHER" id="PTHR43229">
    <property type="entry name" value="NODULATION PROTEIN J"/>
    <property type="match status" value="1"/>
</dbReference>
<evidence type="ECO:0000259" key="6">
    <source>
        <dbReference type="Pfam" id="PF01061"/>
    </source>
</evidence>
<accession>A0A7M1XI70</accession>
<dbReference type="EMBL" id="CP031517">
    <property type="protein sequence ID" value="QOS39229.1"/>
    <property type="molecule type" value="Genomic_DNA"/>
</dbReference>
<gene>
    <name evidence="7" type="ORF">DYE49_01670</name>
</gene>
<organism evidence="7 8">
    <name type="scientific">Treponema rectale</name>
    <dbReference type="NCBI Taxonomy" id="744512"/>
    <lineage>
        <taxon>Bacteria</taxon>
        <taxon>Pseudomonadati</taxon>
        <taxon>Spirochaetota</taxon>
        <taxon>Spirochaetia</taxon>
        <taxon>Spirochaetales</taxon>
        <taxon>Treponemataceae</taxon>
        <taxon>Treponema</taxon>
    </lineage>
</organism>
<dbReference type="GO" id="GO:0043190">
    <property type="term" value="C:ATP-binding cassette (ABC) transporter complex"/>
    <property type="evidence" value="ECO:0007669"/>
    <property type="project" value="InterPro"/>
</dbReference>
<dbReference type="PIRSF" id="PIRSF006648">
    <property type="entry name" value="DrrB"/>
    <property type="match status" value="1"/>
</dbReference>
<evidence type="ECO:0000313" key="7">
    <source>
        <dbReference type="EMBL" id="QOS39229.1"/>
    </source>
</evidence>
<dbReference type="PANTHER" id="PTHR43229:SF3">
    <property type="entry name" value="ABC-TYPE MULTIDRUG TRANSPORT SYSTEM, PERMEASE COMPONENT"/>
    <property type="match status" value="1"/>
</dbReference>
<evidence type="ECO:0000256" key="2">
    <source>
        <dbReference type="ARBA" id="ARBA00022692"/>
    </source>
</evidence>
<proteinExistence type="predicted"/>
<evidence type="ECO:0000256" key="1">
    <source>
        <dbReference type="ARBA" id="ARBA00004141"/>
    </source>
</evidence>
<keyword evidence="3 5" id="KW-1133">Transmembrane helix</keyword>
<dbReference type="AlphaFoldDB" id="A0A7M1XI70"/>
<comment type="subcellular location">
    <subcellularLocation>
        <location evidence="1">Membrane</location>
        <topology evidence="1">Multi-pass membrane protein</topology>
    </subcellularLocation>
</comment>
<feature type="transmembrane region" description="Helical" evidence="5">
    <location>
        <begin position="221"/>
        <end position="243"/>
    </location>
</feature>
<dbReference type="Proteomes" id="UP000593591">
    <property type="component" value="Chromosome"/>
</dbReference>
<reference evidence="7 8" key="1">
    <citation type="submission" date="2018-08" db="EMBL/GenBank/DDBJ databases">
        <title>The first complete genome of Treponema rectale (CHPAT), a commensal spirochete of the bovine rectum.</title>
        <authorList>
            <person name="Staton G.J."/>
            <person name="Clegg S.R."/>
            <person name="Carter S.D."/>
            <person name="Radford A.D."/>
            <person name="Darby A."/>
            <person name="Hall N."/>
            <person name="Birtles R.J."/>
            <person name="Evans N.J."/>
        </authorList>
    </citation>
    <scope>NUCLEOTIDE SEQUENCE [LARGE SCALE GENOMIC DNA]</scope>
    <source>
        <strain evidence="7 8">CHPA</strain>
    </source>
</reference>
<evidence type="ECO:0000256" key="4">
    <source>
        <dbReference type="ARBA" id="ARBA00023136"/>
    </source>
</evidence>
<feature type="domain" description="ABC-2 type transporter transmembrane" evidence="6">
    <location>
        <begin position="8"/>
        <end position="208"/>
    </location>
</feature>
<feature type="transmembrane region" description="Helical" evidence="5">
    <location>
        <begin position="24"/>
        <end position="44"/>
    </location>
</feature>
<feature type="transmembrane region" description="Helical" evidence="5">
    <location>
        <begin position="130"/>
        <end position="154"/>
    </location>
</feature>
<feature type="transmembrane region" description="Helical" evidence="5">
    <location>
        <begin position="56"/>
        <end position="78"/>
    </location>
</feature>
<sequence length="250" mass="28046">MKKSLSRIIILTKRDFKEILRDPLSLIFTLGMPLFMEILFYLIFHKLTPQFEMRYLAPGIVVFAQSFIALFVGLLIAIDRSTSFLTRLYVSNAKSYEFIFSYALSMIPIIFVQSLLFFLVGGIIDSSIFSINMIFAILISIFTSLLFIAIGILLGSLCNEKSIGGISSIVIAGQSVLSGMWFPIEGLSEGMITFMNILPFRNATILVQNTMNGINDAIKDFLLPLIIVLAYTIVSFVLAILTFKRKMKSN</sequence>
<feature type="transmembrane region" description="Helical" evidence="5">
    <location>
        <begin position="166"/>
        <end position="184"/>
    </location>
</feature>
<keyword evidence="4 5" id="KW-0472">Membrane</keyword>
<dbReference type="InterPro" id="IPR051784">
    <property type="entry name" value="Nod_factor_ABC_transporter"/>
</dbReference>
<dbReference type="KEGG" id="trc:DYE49_01670"/>